<keyword evidence="2" id="KW-0812">Transmembrane</keyword>
<evidence type="ECO:0000256" key="1">
    <source>
        <dbReference type="SAM" id="MobiDB-lite"/>
    </source>
</evidence>
<keyword evidence="2" id="KW-0472">Membrane</keyword>
<dbReference type="eggNOG" id="ENOG5030HSU">
    <property type="taxonomic scope" value="Bacteria"/>
</dbReference>
<dbReference type="KEGG" id="cgy:CGLY_03130"/>
<reference evidence="3 4" key="1">
    <citation type="journal article" date="2015" name="Int. J. Syst. Evol. Microbiol.">
        <title>Revisiting Corynebacterium glyciniphilum (ex Kubota et al., 1972) sp. nov., nom. rev., isolated from putrefied banana.</title>
        <authorList>
            <person name="Al-Dilaimi A."/>
            <person name="Bednarz H."/>
            <person name="Lomker A."/>
            <person name="Niehaus K."/>
            <person name="Kalinowski J."/>
            <person name="Ruckert C."/>
        </authorList>
    </citation>
    <scope>NUCLEOTIDE SEQUENCE [LARGE SCALE GENOMIC DNA]</scope>
    <source>
        <strain evidence="3">AJ 3170</strain>
    </source>
</reference>
<organism evidence="3 4">
    <name type="scientific">Corynebacterium glyciniphilum AJ 3170</name>
    <dbReference type="NCBI Taxonomy" id="1404245"/>
    <lineage>
        <taxon>Bacteria</taxon>
        <taxon>Bacillati</taxon>
        <taxon>Actinomycetota</taxon>
        <taxon>Actinomycetes</taxon>
        <taxon>Mycobacteriales</taxon>
        <taxon>Corynebacteriaceae</taxon>
        <taxon>Corynebacterium</taxon>
    </lineage>
</organism>
<gene>
    <name evidence="3" type="ORF">CGLY_03130</name>
</gene>
<dbReference type="STRING" id="1404245.CGLY_03130"/>
<evidence type="ECO:0000313" key="4">
    <source>
        <dbReference type="Proteomes" id="UP000023703"/>
    </source>
</evidence>
<keyword evidence="2" id="KW-1133">Transmembrane helix</keyword>
<evidence type="ECO:0000256" key="2">
    <source>
        <dbReference type="SAM" id="Phobius"/>
    </source>
</evidence>
<proteinExistence type="predicted"/>
<evidence type="ECO:0000313" key="3">
    <source>
        <dbReference type="EMBL" id="AHW63074.1"/>
    </source>
</evidence>
<accession>X5DP50</accession>
<dbReference type="HOGENOM" id="CLU_058016_0_0_11"/>
<feature type="compositionally biased region" description="Polar residues" evidence="1">
    <location>
        <begin position="1"/>
        <end position="15"/>
    </location>
</feature>
<feature type="region of interest" description="Disordered" evidence="1">
    <location>
        <begin position="1"/>
        <end position="31"/>
    </location>
</feature>
<dbReference type="AlphaFoldDB" id="X5DP50"/>
<dbReference type="Proteomes" id="UP000023703">
    <property type="component" value="Chromosome"/>
</dbReference>
<name>X5DP50_9CORY</name>
<sequence>MVHTGPVSTSNNTGQPAAPQSWGAQSRQDGTTAGKKRSGLWWKILVALVVILVLLAAVAEFGVRAYAKNTVVDEIRSSAQNNGTELAEDPSVSFGTSPLLLGLVQGKIPSFDATIPSSLDVSYEDSDQSRPVVSGQPEMAINAKDMSTDTGDPTAGEITVDTTLPPEFLLAEIQKSQAQGTDGNGEDGGDGGDGAGLLEGLIEVTGVQMNTADNTMDLEITGGLATLSMTPVVEEGALNFRVENLQILGMDLPESMVKSLTDSLQETVNDVEGLQIQSADITEGGLSVQLHGTDVSLDDVSSSTSTFSDGGQQNS</sequence>
<keyword evidence="4" id="KW-1185">Reference proteome</keyword>
<protein>
    <submittedName>
        <fullName evidence="3">Uncharacterized protein</fullName>
    </submittedName>
</protein>
<dbReference type="EMBL" id="CP006842">
    <property type="protein sequence ID" value="AHW63074.1"/>
    <property type="molecule type" value="Genomic_DNA"/>
</dbReference>
<feature type="transmembrane region" description="Helical" evidence="2">
    <location>
        <begin position="40"/>
        <end position="59"/>
    </location>
</feature>
<dbReference type="Pfam" id="PF11209">
    <property type="entry name" value="LmeA"/>
    <property type="match status" value="1"/>
</dbReference>
<feature type="compositionally biased region" description="Polar residues" evidence="1">
    <location>
        <begin position="22"/>
        <end position="31"/>
    </location>
</feature>
<dbReference type="InterPro" id="IPR021373">
    <property type="entry name" value="DUF2993"/>
</dbReference>